<feature type="domain" description="N-acetyltransferase" evidence="3">
    <location>
        <begin position="9"/>
        <end position="155"/>
    </location>
</feature>
<dbReference type="GO" id="GO:0005840">
    <property type="term" value="C:ribosome"/>
    <property type="evidence" value="ECO:0007669"/>
    <property type="project" value="UniProtKB-KW"/>
</dbReference>
<dbReference type="Pfam" id="PF00583">
    <property type="entry name" value="Acetyltransf_1"/>
    <property type="match status" value="1"/>
</dbReference>
<sequence length="158" mass="17126">MTPAALPGLHLRPATLDDLDAVWEIEHAVFTGEAWSRDLVREELSADHRCYLVLVDDAGAVRGYGGLLAVGTEGDIQTIALTPETRGVGAGRRLMVALIAEARSRGVREIFLEVRADNPVAQGLYTSLGFVEIGIRPRYYQPDGVDAVVMKLDVKDPA</sequence>
<evidence type="ECO:0000256" key="2">
    <source>
        <dbReference type="ARBA" id="ARBA00023315"/>
    </source>
</evidence>
<gene>
    <name evidence="4" type="primary">rimI</name>
    <name evidence="4" type="ORF">MUN76_05075</name>
</gene>
<organism evidence="4 5">
    <name type="scientific">Leucobacter rhizosphaerae</name>
    <dbReference type="NCBI Taxonomy" id="2932245"/>
    <lineage>
        <taxon>Bacteria</taxon>
        <taxon>Bacillati</taxon>
        <taxon>Actinomycetota</taxon>
        <taxon>Actinomycetes</taxon>
        <taxon>Micrococcales</taxon>
        <taxon>Microbacteriaceae</taxon>
        <taxon>Leucobacter</taxon>
    </lineage>
</organism>
<dbReference type="InterPro" id="IPR016181">
    <property type="entry name" value="Acyl_CoA_acyltransferase"/>
</dbReference>
<keyword evidence="4" id="KW-0689">Ribosomal protein</keyword>
<reference evidence="4 5" key="1">
    <citation type="submission" date="2022-04" db="EMBL/GenBank/DDBJ databases">
        <title>Leucobacter sp. isolated from rhizosphere of onion.</title>
        <authorList>
            <person name="Won M."/>
            <person name="Lee C.-M."/>
            <person name="Woen H.-Y."/>
            <person name="Kwon S.-W."/>
        </authorList>
    </citation>
    <scope>NUCLEOTIDE SEQUENCE [LARGE SCALE GENOMIC DNA]</scope>
    <source>
        <strain evidence="4 5">H25R-14</strain>
    </source>
</reference>
<dbReference type="PROSITE" id="PS51186">
    <property type="entry name" value="GNAT"/>
    <property type="match status" value="1"/>
</dbReference>
<accession>A0ABY4FYJ1</accession>
<dbReference type="InterPro" id="IPR000182">
    <property type="entry name" value="GNAT_dom"/>
</dbReference>
<dbReference type="RefSeq" id="WP_244687737.1">
    <property type="nucleotide sequence ID" value="NZ_CP095043.1"/>
</dbReference>
<evidence type="ECO:0000313" key="5">
    <source>
        <dbReference type="Proteomes" id="UP000831775"/>
    </source>
</evidence>
<dbReference type="PANTHER" id="PTHR43877">
    <property type="entry name" value="AMINOALKYLPHOSPHONATE N-ACETYLTRANSFERASE-RELATED-RELATED"/>
    <property type="match status" value="1"/>
</dbReference>
<dbReference type="EC" id="2.3.1.266" evidence="4"/>
<dbReference type="EMBL" id="CP095043">
    <property type="protein sequence ID" value="UOQ61345.1"/>
    <property type="molecule type" value="Genomic_DNA"/>
</dbReference>
<proteinExistence type="predicted"/>
<keyword evidence="5" id="KW-1185">Reference proteome</keyword>
<dbReference type="CDD" id="cd04301">
    <property type="entry name" value="NAT_SF"/>
    <property type="match status" value="1"/>
</dbReference>
<protein>
    <submittedName>
        <fullName evidence="4">Ribosomal protein S18-alanine N-acetyltransferase</fullName>
        <ecNumber evidence="4">2.3.1.266</ecNumber>
    </submittedName>
</protein>
<keyword evidence="2 4" id="KW-0012">Acyltransferase</keyword>
<evidence type="ECO:0000313" key="4">
    <source>
        <dbReference type="EMBL" id="UOQ61345.1"/>
    </source>
</evidence>
<evidence type="ECO:0000259" key="3">
    <source>
        <dbReference type="PROSITE" id="PS51186"/>
    </source>
</evidence>
<dbReference type="InterPro" id="IPR050832">
    <property type="entry name" value="Bact_Acetyltransf"/>
</dbReference>
<dbReference type="Proteomes" id="UP000831775">
    <property type="component" value="Chromosome"/>
</dbReference>
<dbReference type="NCBIfam" id="TIGR01575">
    <property type="entry name" value="rimI"/>
    <property type="match status" value="1"/>
</dbReference>
<dbReference type="InterPro" id="IPR006464">
    <property type="entry name" value="AcTrfase_RimI/Ard1"/>
</dbReference>
<dbReference type="Gene3D" id="3.40.630.30">
    <property type="match status" value="1"/>
</dbReference>
<dbReference type="GO" id="GO:0008999">
    <property type="term" value="F:protein-N-terminal-alanine acetyltransferase activity"/>
    <property type="evidence" value="ECO:0007669"/>
    <property type="project" value="UniProtKB-EC"/>
</dbReference>
<name>A0ABY4FYJ1_9MICO</name>
<dbReference type="SUPFAM" id="SSF55729">
    <property type="entry name" value="Acyl-CoA N-acyltransferases (Nat)"/>
    <property type="match status" value="1"/>
</dbReference>
<evidence type="ECO:0000256" key="1">
    <source>
        <dbReference type="ARBA" id="ARBA00022679"/>
    </source>
</evidence>
<keyword evidence="4" id="KW-0687">Ribonucleoprotein</keyword>
<keyword evidence="1 4" id="KW-0808">Transferase</keyword>